<dbReference type="AlphaFoldDB" id="A0A1H6BZX7"/>
<keyword evidence="3 10" id="KW-0001">2Fe-2S</keyword>
<dbReference type="Gene3D" id="1.10.10.1590">
    <property type="entry name" value="NADH-quinone oxidoreductase subunit E"/>
    <property type="match status" value="1"/>
</dbReference>
<dbReference type="InterPro" id="IPR028431">
    <property type="entry name" value="NADP_DH_HndA-like"/>
</dbReference>
<dbReference type="OrthoDB" id="9807941at2"/>
<evidence type="ECO:0000256" key="4">
    <source>
        <dbReference type="ARBA" id="ARBA00022723"/>
    </source>
</evidence>
<evidence type="ECO:0000256" key="3">
    <source>
        <dbReference type="ARBA" id="ARBA00022714"/>
    </source>
</evidence>
<evidence type="ECO:0000256" key="5">
    <source>
        <dbReference type="ARBA" id="ARBA00023004"/>
    </source>
</evidence>
<feature type="binding site" evidence="10">
    <location>
        <position position="125"/>
    </location>
    <ligand>
        <name>[2Fe-2S] cluster</name>
        <dbReference type="ChEBI" id="CHEBI:190135"/>
    </ligand>
</feature>
<evidence type="ECO:0000256" key="2">
    <source>
        <dbReference type="ARBA" id="ARBA00019898"/>
    </source>
</evidence>
<protein>
    <recommendedName>
        <fullName evidence="2">NADH-quinone oxidoreductase subunit E</fullName>
    </recommendedName>
    <alternativeName>
        <fullName evidence="7">NADH dehydrogenase I subunit E</fullName>
    </alternativeName>
    <alternativeName>
        <fullName evidence="8">NDH-1 subunit E</fullName>
    </alternativeName>
</protein>
<feature type="binding site" evidence="10">
    <location>
        <position position="129"/>
    </location>
    <ligand>
        <name>[2Fe-2S] cluster</name>
        <dbReference type="ChEBI" id="CHEBI:190135"/>
    </ligand>
</feature>
<reference evidence="11 12" key="1">
    <citation type="submission" date="2016-10" db="EMBL/GenBank/DDBJ databases">
        <authorList>
            <person name="de Groot N.N."/>
        </authorList>
    </citation>
    <scope>NUCLEOTIDE SEQUENCE [LARGE SCALE GENOMIC DNA]</scope>
    <source>
        <strain evidence="11 12">DSM 22012</strain>
    </source>
</reference>
<evidence type="ECO:0000313" key="11">
    <source>
        <dbReference type="EMBL" id="SEG66251.1"/>
    </source>
</evidence>
<dbReference type="GO" id="GO:0016491">
    <property type="term" value="F:oxidoreductase activity"/>
    <property type="evidence" value="ECO:0007669"/>
    <property type="project" value="InterPro"/>
</dbReference>
<dbReference type="PANTHER" id="PTHR43342:SF1">
    <property type="entry name" value="BIFURCATING [FEFE] HYDROGENASE GAMMA SUBUNIT"/>
    <property type="match status" value="1"/>
</dbReference>
<dbReference type="PANTHER" id="PTHR43342">
    <property type="entry name" value="NADH-QUINONE OXIDOREDUCTASE, E SUBUNIT"/>
    <property type="match status" value="1"/>
</dbReference>
<dbReference type="NCBIfam" id="NF004638">
    <property type="entry name" value="PRK05988.1"/>
    <property type="match status" value="1"/>
</dbReference>
<dbReference type="EMBL" id="FNVQ01000003">
    <property type="protein sequence ID" value="SEG66251.1"/>
    <property type="molecule type" value="Genomic_DNA"/>
</dbReference>
<dbReference type="GO" id="GO:0051537">
    <property type="term" value="F:2 iron, 2 sulfur cluster binding"/>
    <property type="evidence" value="ECO:0007669"/>
    <property type="project" value="UniProtKB-KW"/>
</dbReference>
<comment type="similarity">
    <text evidence="1">Belongs to the complex I 24 kDa subunit family.</text>
</comment>
<proteinExistence type="inferred from homology"/>
<name>A0A1H6BZX7_9GAMM</name>
<keyword evidence="4 10" id="KW-0479">Metal-binding</keyword>
<dbReference type="CDD" id="cd03081">
    <property type="entry name" value="TRX_Fd_NuoE_FDH_gamma"/>
    <property type="match status" value="1"/>
</dbReference>
<comment type="cofactor">
    <cofactor evidence="10">
        <name>[2Fe-2S] cluster</name>
        <dbReference type="ChEBI" id="CHEBI:190135"/>
    </cofactor>
    <text evidence="10">Binds 1 [2Fe-2S] cluster.</text>
</comment>
<dbReference type="PIRSF" id="PIRSF000216">
    <property type="entry name" value="NADH_DH_24kDa"/>
    <property type="match status" value="1"/>
</dbReference>
<gene>
    <name evidence="11" type="ORF">SAMN05444390_10349</name>
</gene>
<evidence type="ECO:0000256" key="7">
    <source>
        <dbReference type="ARBA" id="ARBA00031580"/>
    </source>
</evidence>
<evidence type="ECO:0000256" key="6">
    <source>
        <dbReference type="ARBA" id="ARBA00023014"/>
    </source>
</evidence>
<accession>A0A1H6BZX7</accession>
<dbReference type="InterPro" id="IPR002023">
    <property type="entry name" value="NuoE-like"/>
</dbReference>
<evidence type="ECO:0000256" key="10">
    <source>
        <dbReference type="PIRSR" id="PIRSR000216-1"/>
    </source>
</evidence>
<dbReference type="Gene3D" id="3.40.30.10">
    <property type="entry name" value="Glutaredoxin"/>
    <property type="match status" value="1"/>
</dbReference>
<evidence type="ECO:0000256" key="9">
    <source>
        <dbReference type="ARBA" id="ARBA00034078"/>
    </source>
</evidence>
<keyword evidence="6 10" id="KW-0411">Iron-sulfur</keyword>
<dbReference type="GO" id="GO:0046872">
    <property type="term" value="F:metal ion binding"/>
    <property type="evidence" value="ECO:0007669"/>
    <property type="project" value="UniProtKB-KW"/>
</dbReference>
<dbReference type="Proteomes" id="UP000236745">
    <property type="component" value="Unassembled WGS sequence"/>
</dbReference>
<feature type="binding site" evidence="10">
    <location>
        <position position="89"/>
    </location>
    <ligand>
        <name>[2Fe-2S] cluster</name>
        <dbReference type="ChEBI" id="CHEBI:190135"/>
    </ligand>
</feature>
<dbReference type="RefSeq" id="WP_104003916.1">
    <property type="nucleotide sequence ID" value="NZ_FNVQ01000003.1"/>
</dbReference>
<dbReference type="InterPro" id="IPR036249">
    <property type="entry name" value="Thioredoxin-like_sf"/>
</dbReference>
<dbReference type="Pfam" id="PF01257">
    <property type="entry name" value="2Fe-2S_thioredx"/>
    <property type="match status" value="1"/>
</dbReference>
<organism evidence="11 12">
    <name type="scientific">Marinobacterium lutimaris</name>
    <dbReference type="NCBI Taxonomy" id="568106"/>
    <lineage>
        <taxon>Bacteria</taxon>
        <taxon>Pseudomonadati</taxon>
        <taxon>Pseudomonadota</taxon>
        <taxon>Gammaproteobacteria</taxon>
        <taxon>Oceanospirillales</taxon>
        <taxon>Oceanospirillaceae</taxon>
        <taxon>Marinobacterium</taxon>
    </lineage>
</organism>
<evidence type="ECO:0000256" key="8">
    <source>
        <dbReference type="ARBA" id="ARBA00032788"/>
    </source>
</evidence>
<sequence length="166" mass="18048">MNTPGSVSWEPTAAQAIIDELKSKPGALLPILHAIQNRFAYVPEEAVALIAPALKLSRAEVHGVISFYHHFRTHQPGRHVVEICRAEACQAQGSRALEAHAKSSLGVDYHGTTADRAITLEPVYCLGNCSCGASVRVGDEIYARMTPESFDELVDGLRTERLEVLS</sequence>
<keyword evidence="5 10" id="KW-0408">Iron</keyword>
<keyword evidence="12" id="KW-1185">Reference proteome</keyword>
<dbReference type="InterPro" id="IPR041921">
    <property type="entry name" value="NuoE_N"/>
</dbReference>
<dbReference type="SUPFAM" id="SSF52833">
    <property type="entry name" value="Thioredoxin-like"/>
    <property type="match status" value="1"/>
</dbReference>
<feature type="binding site" evidence="10">
    <location>
        <position position="84"/>
    </location>
    <ligand>
        <name>[2Fe-2S] cluster</name>
        <dbReference type="ChEBI" id="CHEBI:190135"/>
    </ligand>
</feature>
<evidence type="ECO:0000256" key="1">
    <source>
        <dbReference type="ARBA" id="ARBA00010643"/>
    </source>
</evidence>
<evidence type="ECO:0000313" key="12">
    <source>
        <dbReference type="Proteomes" id="UP000236745"/>
    </source>
</evidence>
<comment type="cofactor">
    <cofactor evidence="9">
        <name>[2Fe-2S] cluster</name>
        <dbReference type="ChEBI" id="CHEBI:190135"/>
    </cofactor>
</comment>